<comment type="caution">
    <text evidence="1">The sequence shown here is derived from an EMBL/GenBank/DDBJ whole genome shotgun (WGS) entry which is preliminary data.</text>
</comment>
<reference evidence="1 2" key="1">
    <citation type="journal article" date="2021" name="Front. Genet.">
        <title>Chromosome-Level Genome Assembly Reveals Significant Gene Expansion in the Toll and IMD Signaling Pathways of Dendrolimus kikuchii.</title>
        <authorList>
            <person name="Zhou J."/>
            <person name="Wu P."/>
            <person name="Xiong Z."/>
            <person name="Liu N."/>
            <person name="Zhao N."/>
            <person name="Ji M."/>
            <person name="Qiu Y."/>
            <person name="Yang B."/>
        </authorList>
    </citation>
    <scope>NUCLEOTIDE SEQUENCE [LARGE SCALE GENOMIC DNA]</scope>
    <source>
        <strain evidence="1">Ann1</strain>
    </source>
</reference>
<proteinExistence type="predicted"/>
<organism evidence="1 2">
    <name type="scientific">Dendrolimus kikuchii</name>
    <dbReference type="NCBI Taxonomy" id="765133"/>
    <lineage>
        <taxon>Eukaryota</taxon>
        <taxon>Metazoa</taxon>
        <taxon>Ecdysozoa</taxon>
        <taxon>Arthropoda</taxon>
        <taxon>Hexapoda</taxon>
        <taxon>Insecta</taxon>
        <taxon>Pterygota</taxon>
        <taxon>Neoptera</taxon>
        <taxon>Endopterygota</taxon>
        <taxon>Lepidoptera</taxon>
        <taxon>Glossata</taxon>
        <taxon>Ditrysia</taxon>
        <taxon>Bombycoidea</taxon>
        <taxon>Lasiocampidae</taxon>
        <taxon>Dendrolimus</taxon>
    </lineage>
</organism>
<keyword evidence="2" id="KW-1185">Reference proteome</keyword>
<accession>A0ACC1CH01</accession>
<evidence type="ECO:0000313" key="2">
    <source>
        <dbReference type="Proteomes" id="UP000824533"/>
    </source>
</evidence>
<protein>
    <submittedName>
        <fullName evidence="1">Uncharacterized protein</fullName>
    </submittedName>
</protein>
<gene>
    <name evidence="1" type="ORF">K1T71_013544</name>
</gene>
<evidence type="ECO:0000313" key="1">
    <source>
        <dbReference type="EMBL" id="KAJ0170772.1"/>
    </source>
</evidence>
<dbReference type="EMBL" id="CM034412">
    <property type="protein sequence ID" value="KAJ0170772.1"/>
    <property type="molecule type" value="Genomic_DNA"/>
</dbReference>
<name>A0ACC1CH01_9NEOP</name>
<sequence length="361" mass="42422">MATSYFILKMLKRKRKKSAIITRDEAQYKEGTDNTCVIKSKTYQCRICLNIGEIPIYSADNFFNVAEAIQTFGGIKLCHKDAFPKHLCKACFSLLKGAITFRKSALQTDELLKQVPAAKDYTSDDDMYHVSDENDTQHNHEKLKQFKCKTCKISFKSWEDYSNHRNSNHRNVRIQCPICYRLLTVSLYKKHLARHESASHLVCEVCGKLYRKDNLIRHLQLHSYELPFHCQVCPYRGRFLESLKIHMHTHTGYKPFACDKCNLRFLTRSNLNRHLLTHKQEKPFKCVECNRGFYTKRDMEVHFKGDHAGIKDFGCRLCGNKYGTRKSLMRHELRVHKRLKMAKGRIPLYLQAEYMSHNEIK</sequence>
<dbReference type="Proteomes" id="UP000824533">
    <property type="component" value="Linkage Group LG26"/>
</dbReference>